<sequence length="242" mass="26166">MTVYKPAAAPMTVVTGGVHTASLDEAADQDEVFHAFSIFHPDVRLAHRARLPDTPPCRRSARVRWTVPGAARDDHEVRVARIPAALGALDAAAHIGMREDLGDGFVVVRGFVLTRSVASPAHDAAGHPPSTVALVTVDTDAMRYTDDGLWFTRLPAPPAYVEVGDNLAAHLALAFPTTHGDPPPGDILLQALSFYWSAMRDTLDRRCGPAGCPCGRACREHRPSADRIRHHPAFTAATEHRR</sequence>
<dbReference type="EMBL" id="MWQN01000005">
    <property type="protein sequence ID" value="OPC76820.1"/>
    <property type="molecule type" value="Genomic_DNA"/>
</dbReference>
<dbReference type="RefSeq" id="WP_078982669.1">
    <property type="nucleotide sequence ID" value="NZ_MWQN01000005.1"/>
</dbReference>
<protein>
    <submittedName>
        <fullName evidence="1">Uncharacterized protein</fullName>
    </submittedName>
</protein>
<name>A0A1T3NJD7_9ACTN</name>
<proteinExistence type="predicted"/>
<dbReference type="Proteomes" id="UP000190037">
    <property type="component" value="Unassembled WGS sequence"/>
</dbReference>
<evidence type="ECO:0000313" key="2">
    <source>
        <dbReference type="Proteomes" id="UP000190037"/>
    </source>
</evidence>
<accession>A0A1T3NJD7</accession>
<comment type="caution">
    <text evidence="1">The sequence shown here is derived from an EMBL/GenBank/DDBJ whole genome shotgun (WGS) entry which is preliminary data.</text>
</comment>
<dbReference type="STRING" id="159449.B4N89_45950"/>
<organism evidence="1 2">
    <name type="scientific">Embleya scabrispora</name>
    <dbReference type="NCBI Taxonomy" id="159449"/>
    <lineage>
        <taxon>Bacteria</taxon>
        <taxon>Bacillati</taxon>
        <taxon>Actinomycetota</taxon>
        <taxon>Actinomycetes</taxon>
        <taxon>Kitasatosporales</taxon>
        <taxon>Streptomycetaceae</taxon>
        <taxon>Embleya</taxon>
    </lineage>
</organism>
<reference evidence="1 2" key="1">
    <citation type="submission" date="2017-03" db="EMBL/GenBank/DDBJ databases">
        <title>Draft genome sequence of Streptomyces scabrisporus NF3, endophyte isolated from Amphipterygium adstringens.</title>
        <authorList>
            <person name="Vazquez M."/>
            <person name="Ceapa C.D."/>
            <person name="Rodriguez Luna D."/>
            <person name="Sanchez Esquivel S."/>
        </authorList>
    </citation>
    <scope>NUCLEOTIDE SEQUENCE [LARGE SCALE GENOMIC DNA]</scope>
    <source>
        <strain evidence="1 2">NF3</strain>
    </source>
</reference>
<gene>
    <name evidence="1" type="ORF">B4N89_45950</name>
</gene>
<dbReference type="AlphaFoldDB" id="A0A1T3NJD7"/>
<keyword evidence="2" id="KW-1185">Reference proteome</keyword>
<dbReference type="OrthoDB" id="9805115at2"/>
<evidence type="ECO:0000313" key="1">
    <source>
        <dbReference type="EMBL" id="OPC76820.1"/>
    </source>
</evidence>